<evidence type="ECO:0000259" key="5">
    <source>
        <dbReference type="PROSITE" id="PS51007"/>
    </source>
</evidence>
<dbReference type="Pfam" id="PF13646">
    <property type="entry name" value="HEAT_2"/>
    <property type="match status" value="1"/>
</dbReference>
<dbReference type="SUPFAM" id="SSF46626">
    <property type="entry name" value="Cytochrome c"/>
    <property type="match status" value="1"/>
</dbReference>
<dbReference type="RefSeq" id="WP_345243534.1">
    <property type="nucleotide sequence ID" value="NZ_BAABHD010000024.1"/>
</dbReference>
<feature type="domain" description="Cytochrome c" evidence="5">
    <location>
        <begin position="749"/>
        <end position="886"/>
    </location>
</feature>
<dbReference type="Gene3D" id="1.10.760.10">
    <property type="entry name" value="Cytochrome c-like domain"/>
    <property type="match status" value="1"/>
</dbReference>
<comment type="caution">
    <text evidence="6">The sequence shown here is derived from an EMBL/GenBank/DDBJ whole genome shotgun (WGS) entry which is preliminary data.</text>
</comment>
<evidence type="ECO:0000313" key="7">
    <source>
        <dbReference type="Proteomes" id="UP001501175"/>
    </source>
</evidence>
<dbReference type="PROSITE" id="PS51007">
    <property type="entry name" value="CYTC"/>
    <property type="match status" value="1"/>
</dbReference>
<dbReference type="InterPro" id="IPR055557">
    <property type="entry name" value="DUF7133"/>
</dbReference>
<organism evidence="6 7">
    <name type="scientific">Nibrella saemangeumensis</name>
    <dbReference type="NCBI Taxonomy" id="1084526"/>
    <lineage>
        <taxon>Bacteria</taxon>
        <taxon>Pseudomonadati</taxon>
        <taxon>Bacteroidota</taxon>
        <taxon>Cytophagia</taxon>
        <taxon>Cytophagales</taxon>
        <taxon>Spirosomataceae</taxon>
        <taxon>Nibrella</taxon>
    </lineage>
</organism>
<evidence type="ECO:0000313" key="6">
    <source>
        <dbReference type="EMBL" id="GAA4455192.1"/>
    </source>
</evidence>
<name>A0ABP8MW45_9BACT</name>
<keyword evidence="1 4" id="KW-0349">Heme</keyword>
<sequence>MVRYLTNSFGGFAGTVLVLVTVTLSFRFTLDPADMPRVLDERLELSLFAENPGIVTPIGIAIDSLNRIFVLESHTHLPPKDYKGPTGDIIKVFVDSNADGRPDKTTVFADGLKEGLNLAFSPEGHLYAVTSRAVWVLYDRNGDRVCEEKKKVLELVEPASVYAHAALLGITFSPDGWMYVSRGNTGGQAWKLVGTDGSSVSGYGDGGNIVRSRPDGARLEEVATGFWNPMDLKFDGKGHLLAADNDPDSRGPNRLVHVVPGGDYGYKSLYGGSGIHPYLAWNGERPGTLPYGVGLGEAPSGLLAAGLAALPPDYRGQMLATIWEESRIVRINLTAKGASLTGYTQVIVEGGQTFRPVAFATDRNGAIYFTDWVLRNYPNHGKGRIWRLTTRKGIAVEKPQPMYAPVGPDAAVEVLNRLYNQSSPAEISQLHTALQAKDPFLRHAATVALARPAFRQQAIDATRDASPLVRLGAMVALQRSGYQPAEPLVRRLLTDPDAQVRQRALQWVGEAGLQEARADLDKALTAGPANPALFETYLETVAHLSSAFIDAYRNRSEAYAKSIKRPLPHQFVENFVADPSRPAVLRAMAIRYLPRPAEQVWLLTQLLTKEQHPQIRLEAIRALAGVPDQAAGRSLLATATNPKNPVSLRAEALLALARQPAEVSASVRPLLNDPNPEIQLEAVRYLRTRLSDSEAQRVLRPRYALQKGGGEEPLRQQLALALSPADAGHKLSHRPASLAEWQTILATGGDAQRGQRVFYSVQAVCSSCHAVQGRGGDLGPDLSNVGQSKSRTQLVQAILRPSKEISPEWQGWYIRLKNGVEHQGRQIDVGEKQIELYTQAAGFVTFAKNDIQDYGMSKTSLMPDGLEQQLTISDLRDLLAFLQAKK</sequence>
<keyword evidence="3 4" id="KW-0408">Iron</keyword>
<dbReference type="InterPro" id="IPR009056">
    <property type="entry name" value="Cyt_c-like_dom"/>
</dbReference>
<evidence type="ECO:0000256" key="1">
    <source>
        <dbReference type="ARBA" id="ARBA00022617"/>
    </source>
</evidence>
<gene>
    <name evidence="6" type="ORF">GCM10023189_22750</name>
</gene>
<dbReference type="InterPro" id="IPR011042">
    <property type="entry name" value="6-blade_b-propeller_TolB-like"/>
</dbReference>
<protein>
    <submittedName>
        <fullName evidence="6">C-type cytochrome</fullName>
    </submittedName>
</protein>
<dbReference type="InterPro" id="IPR011989">
    <property type="entry name" value="ARM-like"/>
</dbReference>
<dbReference type="PANTHER" id="PTHR33546">
    <property type="entry name" value="LARGE, MULTIFUNCTIONAL SECRETED PROTEIN-RELATED"/>
    <property type="match status" value="1"/>
</dbReference>
<dbReference type="NCBIfam" id="TIGR02603">
    <property type="entry name" value="CxxCH_TIGR02603"/>
    <property type="match status" value="1"/>
</dbReference>
<dbReference type="NCBIfam" id="TIGR02604">
    <property type="entry name" value="Piru_Ver_Nterm"/>
    <property type="match status" value="1"/>
</dbReference>
<dbReference type="Gene3D" id="1.25.10.10">
    <property type="entry name" value="Leucine-rich Repeat Variant"/>
    <property type="match status" value="2"/>
</dbReference>
<dbReference type="Pfam" id="PF00034">
    <property type="entry name" value="Cytochrom_C"/>
    <property type="match status" value="1"/>
</dbReference>
<dbReference type="Gene3D" id="2.120.10.30">
    <property type="entry name" value="TolB, C-terminal domain"/>
    <property type="match status" value="1"/>
</dbReference>
<dbReference type="Proteomes" id="UP001501175">
    <property type="component" value="Unassembled WGS sequence"/>
</dbReference>
<reference evidence="7" key="1">
    <citation type="journal article" date="2019" name="Int. J. Syst. Evol. Microbiol.">
        <title>The Global Catalogue of Microorganisms (GCM) 10K type strain sequencing project: providing services to taxonomists for standard genome sequencing and annotation.</title>
        <authorList>
            <consortium name="The Broad Institute Genomics Platform"/>
            <consortium name="The Broad Institute Genome Sequencing Center for Infectious Disease"/>
            <person name="Wu L."/>
            <person name="Ma J."/>
        </authorList>
    </citation>
    <scope>NUCLEOTIDE SEQUENCE [LARGE SCALE GENOMIC DNA]</scope>
    <source>
        <strain evidence="7">JCM 17927</strain>
    </source>
</reference>
<dbReference type="InterPro" id="IPR011041">
    <property type="entry name" value="Quinoprot_gluc/sorb_DH_b-prop"/>
</dbReference>
<dbReference type="InterPro" id="IPR013428">
    <property type="entry name" value="Membrane-bound_put_N"/>
</dbReference>
<evidence type="ECO:0000256" key="2">
    <source>
        <dbReference type="ARBA" id="ARBA00022723"/>
    </source>
</evidence>
<dbReference type="InterPro" id="IPR004155">
    <property type="entry name" value="PBS_lyase_HEAT"/>
</dbReference>
<keyword evidence="2 4" id="KW-0479">Metal-binding</keyword>
<keyword evidence="7" id="KW-1185">Reference proteome</keyword>
<dbReference type="Pfam" id="PF23500">
    <property type="entry name" value="DUF7133"/>
    <property type="match status" value="1"/>
</dbReference>
<dbReference type="SUPFAM" id="SSF50952">
    <property type="entry name" value="Soluble quinoprotein glucose dehydrogenase"/>
    <property type="match status" value="1"/>
</dbReference>
<dbReference type="SMART" id="SM00567">
    <property type="entry name" value="EZ_HEAT"/>
    <property type="match status" value="3"/>
</dbReference>
<dbReference type="InterPro" id="IPR013427">
    <property type="entry name" value="Haem-bd_dom_put"/>
</dbReference>
<dbReference type="PANTHER" id="PTHR33546:SF1">
    <property type="entry name" value="LARGE, MULTIFUNCTIONAL SECRETED PROTEIN"/>
    <property type="match status" value="1"/>
</dbReference>
<accession>A0ABP8MW45</accession>
<dbReference type="EMBL" id="BAABHD010000024">
    <property type="protein sequence ID" value="GAA4455192.1"/>
    <property type="molecule type" value="Genomic_DNA"/>
</dbReference>
<dbReference type="InterPro" id="IPR036909">
    <property type="entry name" value="Cyt_c-like_dom_sf"/>
</dbReference>
<proteinExistence type="predicted"/>
<evidence type="ECO:0000256" key="4">
    <source>
        <dbReference type="PROSITE-ProRule" id="PRU00433"/>
    </source>
</evidence>
<dbReference type="SUPFAM" id="SSF48371">
    <property type="entry name" value="ARM repeat"/>
    <property type="match status" value="1"/>
</dbReference>
<evidence type="ECO:0000256" key="3">
    <source>
        <dbReference type="ARBA" id="ARBA00023004"/>
    </source>
</evidence>
<dbReference type="InterPro" id="IPR016024">
    <property type="entry name" value="ARM-type_fold"/>
</dbReference>